<dbReference type="OMA" id="LKLPHYK"/>
<dbReference type="GO" id="GO:0009986">
    <property type="term" value="C:cell surface"/>
    <property type="evidence" value="ECO:0007669"/>
    <property type="project" value="TreeGrafter"/>
</dbReference>
<evidence type="ECO:0000313" key="5">
    <source>
        <dbReference type="Ensembl" id="ENSHCOP00000019380.1"/>
    </source>
</evidence>
<dbReference type="InterPro" id="IPR026664">
    <property type="entry name" value="Stereocilin-rel"/>
</dbReference>
<sequence>ASDREQRRDAIFKELLSKLNKEGTRNPQKGSRETNKDVVMLPWVNSVLGGLQTLSGLFPGTNLASLNQPIDRRRLSGFLYNISQYLQEMSSGLEEAPFDLDDEHLWEKVLYFFLQSEGSAAQSQWNGRVPPRPSIQVKDWFLSLRGSPHWDWLLGLLQSLTTLLQRQPHKPILTLLSQNWRTVSAVLEAAFQALISGTYGQASAGLQGFICALKGHTDCPFGVGWLQYVLRFLETHSWTPVVSLHPAGADAEHNRRGSGGRIKPFSLPPEVLKQDASLKNHFQDDVSATQDDPDSMRNEFLQALTRSSGGNLAQENLALVQSLDRLRMGLLHRVGSSVYGNLRKKVSQLTMAMLDDVNNVADAPQSSRRRQCSVDLRKLILGIRHNVTWNTQALGVSTQGIPSSLSFLSCPPSDENSFGQTPPHSPLKSSPSHQINPKGHHDQRNQHQPRSESDLQKEMEDSTTAEILEAACNESIPGLSGVSNFTVFLYCKLLEWENGSVSPTDGEMGLDLHVTCSDAAWYLAAAEEDFLWVHLCSEFFAYEFNNTVCANSTFWLHKAPQEGCLPQSGSRFVSAQAFRRCFLPNSSALISSLCGREHPDSHRSFPEGSWAAMYCFRQHNLSRVDATEEACEYNEWAVPTFFNVTMLEACWQTRGLREHMCLNASLYQQLLKSMPSLYDVCADLQAEVEDSKCLLQRFFDMLPAQYAFDTSQLCVNPAPLMLDVLHKLSVCQVEGGENQWFFVTLGYVLRVLDFMVGLSSGLDEGEGEARQGLGQAILLSSLLDNASWSAMQPEASTSVLHTVGVFLLREQNMSLKEDLLSCFSPVLWHLIEQDNNSSALRVLLQEYLQMPEDSIHTLVMAAEKDAVKRFLSHMHQSWDHLQVETSRASQKELQAMETMTAAFIHKFPRVTPELFVDLSQFLPFMSVSDIMSFPASVIVNDSLAAIRDHSSEMKSSQKKAFVKRLLQSSVVGDVPTWPPYFLSSILPLLPYLPVSRFQQLTSRQLTPLLELLGNSSLDGVRGRHVIRTIFTKNNNVTGDNISLGVLSCYLDPHDLQSFLSDSALWSTLHRQLVKCVSKGFISASGRLSYWLVPAMRTLNASSMAPAELTGLSALLPQLGASFLLSLSSQQLLEDMGQVAVGMTCDFLRFWSNCTDFAELLQYLTILPGNLRPALCIVEAVRNYPQLDVSTLSPWFSATLATMIDDLSNTSLRAVLDHVQAHFTDFLQLPHYKQTNIAEKADGSTLDFLGPLLPFLDRDSLSLVDKGALALRLEDMRSFCLPKEALRDISALLTQKDFMEPSKWQTGDIEHLGRLVFSLSTKEINSIPVKVLKKDTVEQVLLSQKRWEEPSCADIRGTFPSAWTSSQLSRMSQVDLKECVEVFSWDMSLSSEQRRALWVKLRQAFSPASELRTEEILALGSLVTEMTVRELHDISLSDLAVLAHLGMRAVILGVLRKRNLKIEELSAVDLATFGHLICGLDPSEIKRMNAYNLMAVRFLREMSLPCKEEQMEALTSRLSRPEAFGPVSAWGSEVFTEIGTLAGLEDIVLSALTREQVEGITIEAFVLLSPKKMAQVVFSAIQLSWLSAEQAWAITEDQWTELDNDQRLAVRLARYEGDVQFELR</sequence>
<evidence type="ECO:0000256" key="3">
    <source>
        <dbReference type="SAM" id="MobiDB-lite"/>
    </source>
</evidence>
<dbReference type="PANTHER" id="PTHR23412">
    <property type="entry name" value="STEREOCILIN RELATED"/>
    <property type="match status" value="1"/>
</dbReference>
<feature type="domain" description="Stereocilin LRR" evidence="4">
    <location>
        <begin position="791"/>
        <end position="1138"/>
    </location>
</feature>
<dbReference type="GO" id="GO:0032426">
    <property type="term" value="C:stereocilium tip"/>
    <property type="evidence" value="ECO:0007669"/>
    <property type="project" value="TreeGrafter"/>
</dbReference>
<reference evidence="5" key="1">
    <citation type="submission" date="2025-08" db="UniProtKB">
        <authorList>
            <consortium name="Ensembl"/>
        </authorList>
    </citation>
    <scope>IDENTIFICATION</scope>
</reference>
<evidence type="ECO:0000259" key="4">
    <source>
        <dbReference type="Pfam" id="PF21058"/>
    </source>
</evidence>
<dbReference type="STRING" id="109280.ENSHCOP00000019380"/>
<evidence type="ECO:0000313" key="6">
    <source>
        <dbReference type="Proteomes" id="UP000264820"/>
    </source>
</evidence>
<protein>
    <submittedName>
        <fullName evidence="5">Stereocilin-like</fullName>
    </submittedName>
</protein>
<dbReference type="InterPro" id="IPR048992">
    <property type="entry name" value="Stereocilin_LRR"/>
</dbReference>
<proteinExistence type="predicted"/>
<organism evidence="5 6">
    <name type="scientific">Hippocampus comes</name>
    <name type="common">Tiger tail seahorse</name>
    <dbReference type="NCBI Taxonomy" id="109280"/>
    <lineage>
        <taxon>Eukaryota</taxon>
        <taxon>Metazoa</taxon>
        <taxon>Chordata</taxon>
        <taxon>Craniata</taxon>
        <taxon>Vertebrata</taxon>
        <taxon>Euteleostomi</taxon>
        <taxon>Actinopterygii</taxon>
        <taxon>Neopterygii</taxon>
        <taxon>Teleostei</taxon>
        <taxon>Neoteleostei</taxon>
        <taxon>Acanthomorphata</taxon>
        <taxon>Syngnathiaria</taxon>
        <taxon>Syngnathiformes</taxon>
        <taxon>Syngnathoidei</taxon>
        <taxon>Syngnathidae</taxon>
        <taxon>Hippocampus</taxon>
    </lineage>
</organism>
<dbReference type="Ensembl" id="ENSHCOT00000008902.1">
    <property type="protein sequence ID" value="ENSHCOP00000019380.1"/>
    <property type="gene ID" value="ENSHCOG00000004699.1"/>
</dbReference>
<name>A0A3Q3DSG2_HIPCM</name>
<keyword evidence="1" id="KW-0732">Signal</keyword>
<dbReference type="Proteomes" id="UP000264820">
    <property type="component" value="Unplaced"/>
</dbReference>
<keyword evidence="6" id="KW-1185">Reference proteome</keyword>
<reference evidence="5" key="2">
    <citation type="submission" date="2025-09" db="UniProtKB">
        <authorList>
            <consortium name="Ensembl"/>
        </authorList>
    </citation>
    <scope>IDENTIFICATION</scope>
</reference>
<keyword evidence="2" id="KW-0325">Glycoprotein</keyword>
<dbReference type="GeneTree" id="ENSGT00950000182957"/>
<evidence type="ECO:0000256" key="2">
    <source>
        <dbReference type="ARBA" id="ARBA00023180"/>
    </source>
</evidence>
<evidence type="ECO:0000256" key="1">
    <source>
        <dbReference type="ARBA" id="ARBA00022729"/>
    </source>
</evidence>
<dbReference type="Pfam" id="PF21058">
    <property type="entry name" value="Stereocilin"/>
    <property type="match status" value="1"/>
</dbReference>
<feature type="compositionally biased region" description="Basic and acidic residues" evidence="3">
    <location>
        <begin position="439"/>
        <end position="460"/>
    </location>
</feature>
<dbReference type="GO" id="GO:0007160">
    <property type="term" value="P:cell-matrix adhesion"/>
    <property type="evidence" value="ECO:0007669"/>
    <property type="project" value="TreeGrafter"/>
</dbReference>
<feature type="region of interest" description="Disordered" evidence="3">
    <location>
        <begin position="412"/>
        <end position="460"/>
    </location>
</feature>
<accession>A0A3Q3DSG2</accession>
<dbReference type="GO" id="GO:0060091">
    <property type="term" value="C:kinocilium"/>
    <property type="evidence" value="ECO:0007669"/>
    <property type="project" value="TreeGrafter"/>
</dbReference>
<dbReference type="PANTHER" id="PTHR23412:SF14">
    <property type="entry name" value="STEREOCILIN-RELATED"/>
    <property type="match status" value="1"/>
</dbReference>